<accession>D7M8G9</accession>
<keyword evidence="3" id="KW-1185">Reference proteome</keyword>
<dbReference type="AlphaFoldDB" id="D7M8G9"/>
<dbReference type="Proteomes" id="UP000008694">
    <property type="component" value="Unassembled WGS sequence"/>
</dbReference>
<proteinExistence type="predicted"/>
<evidence type="ECO:0000313" key="2">
    <source>
        <dbReference type="EMBL" id="EFH50799.1"/>
    </source>
</evidence>
<name>D7M8G9_ARALL</name>
<reference evidence="3" key="1">
    <citation type="journal article" date="2011" name="Nat. Genet.">
        <title>The Arabidopsis lyrata genome sequence and the basis of rapid genome size change.</title>
        <authorList>
            <person name="Hu T.T."/>
            <person name="Pattyn P."/>
            <person name="Bakker E.G."/>
            <person name="Cao J."/>
            <person name="Cheng J.-F."/>
            <person name="Clark R.M."/>
            <person name="Fahlgren N."/>
            <person name="Fawcett J.A."/>
            <person name="Grimwood J."/>
            <person name="Gundlach H."/>
            <person name="Haberer G."/>
            <person name="Hollister J.D."/>
            <person name="Ossowski S."/>
            <person name="Ottilar R.P."/>
            <person name="Salamov A.A."/>
            <person name="Schneeberger K."/>
            <person name="Spannagl M."/>
            <person name="Wang X."/>
            <person name="Yang L."/>
            <person name="Nasrallah M.E."/>
            <person name="Bergelson J."/>
            <person name="Carrington J.C."/>
            <person name="Gaut B.S."/>
            <person name="Schmutz J."/>
            <person name="Mayer K.F.X."/>
            <person name="Van de Peer Y."/>
            <person name="Grigoriev I.V."/>
            <person name="Nordborg M."/>
            <person name="Weigel D."/>
            <person name="Guo Y.-L."/>
        </authorList>
    </citation>
    <scope>NUCLEOTIDE SEQUENCE [LARGE SCALE GENOMIC DNA]</scope>
    <source>
        <strain evidence="3">cv. MN47</strain>
    </source>
</reference>
<gene>
    <name evidence="2" type="ORF">ARALYDRAFT_489764</name>
</gene>
<dbReference type="Gramene" id="fgenesh2_kg.6__2898__AT5G28712.1">
    <property type="protein sequence ID" value="fgenesh2_kg.6__2898__AT5G28712.1"/>
    <property type="gene ID" value="fgenesh2_kg.6__2898__AT5G28712.1"/>
</dbReference>
<evidence type="ECO:0000256" key="1">
    <source>
        <dbReference type="SAM" id="MobiDB-lite"/>
    </source>
</evidence>
<evidence type="ECO:0000313" key="3">
    <source>
        <dbReference type="Proteomes" id="UP000008694"/>
    </source>
</evidence>
<organism evidence="3">
    <name type="scientific">Arabidopsis lyrata subsp. lyrata</name>
    <name type="common">Lyre-leaved rock-cress</name>
    <dbReference type="NCBI Taxonomy" id="81972"/>
    <lineage>
        <taxon>Eukaryota</taxon>
        <taxon>Viridiplantae</taxon>
        <taxon>Streptophyta</taxon>
        <taxon>Embryophyta</taxon>
        <taxon>Tracheophyta</taxon>
        <taxon>Spermatophyta</taxon>
        <taxon>Magnoliopsida</taxon>
        <taxon>eudicotyledons</taxon>
        <taxon>Gunneridae</taxon>
        <taxon>Pentapetalae</taxon>
        <taxon>rosids</taxon>
        <taxon>malvids</taxon>
        <taxon>Brassicales</taxon>
        <taxon>Brassicaceae</taxon>
        <taxon>Camelineae</taxon>
        <taxon>Arabidopsis</taxon>
    </lineage>
</organism>
<sequence>MGLHNFIRISNFPDEDFSERMGHTENSNTDGATDQDDMEAAEVEDGDVMANIKEYIANKLWQDKNTG</sequence>
<protein>
    <submittedName>
        <fullName evidence="2">Uncharacterized protein</fullName>
    </submittedName>
</protein>
<feature type="region of interest" description="Disordered" evidence="1">
    <location>
        <begin position="1"/>
        <end position="36"/>
    </location>
</feature>
<dbReference type="EMBL" id="GL348718">
    <property type="protein sequence ID" value="EFH50799.1"/>
    <property type="molecule type" value="Genomic_DNA"/>
</dbReference>
<dbReference type="HOGENOM" id="CLU_2870690_0_0_1"/>